<comment type="caution">
    <text evidence="6">The sequence shown here is derived from an EMBL/GenBank/DDBJ whole genome shotgun (WGS) entry which is preliminary data.</text>
</comment>
<dbReference type="InterPro" id="IPR052950">
    <property type="entry name" value="CISD"/>
</dbReference>
<evidence type="ECO:0000256" key="3">
    <source>
        <dbReference type="ARBA" id="ARBA00023004"/>
    </source>
</evidence>
<keyword evidence="7" id="KW-1185">Reference proteome</keyword>
<dbReference type="RefSeq" id="WP_344738018.1">
    <property type="nucleotide sequence ID" value="NZ_BAABAY010000001.1"/>
</dbReference>
<evidence type="ECO:0000256" key="4">
    <source>
        <dbReference type="ARBA" id="ARBA00023014"/>
    </source>
</evidence>
<evidence type="ECO:0000313" key="6">
    <source>
        <dbReference type="EMBL" id="MFH6772462.1"/>
    </source>
</evidence>
<feature type="domain" description="Iron-binding zinc finger CDGSH type" evidence="5">
    <location>
        <begin position="47"/>
        <end position="79"/>
    </location>
</feature>
<dbReference type="Gene3D" id="3.40.5.90">
    <property type="entry name" value="CDGSH iron-sulfur domain, mitoNEET-type"/>
    <property type="match status" value="2"/>
</dbReference>
<evidence type="ECO:0000256" key="2">
    <source>
        <dbReference type="ARBA" id="ARBA00022723"/>
    </source>
</evidence>
<keyword evidence="2" id="KW-0479">Metal-binding</keyword>
<evidence type="ECO:0000256" key="1">
    <source>
        <dbReference type="ARBA" id="ARBA00022714"/>
    </source>
</evidence>
<dbReference type="Proteomes" id="UP001610100">
    <property type="component" value="Unassembled WGS sequence"/>
</dbReference>
<organism evidence="6 7">
    <name type="scientific">Gaetbulibacter aestuarii</name>
    <dbReference type="NCBI Taxonomy" id="1502358"/>
    <lineage>
        <taxon>Bacteria</taxon>
        <taxon>Pseudomonadati</taxon>
        <taxon>Bacteroidota</taxon>
        <taxon>Flavobacteriia</taxon>
        <taxon>Flavobacteriales</taxon>
        <taxon>Flavobacteriaceae</taxon>
        <taxon>Gaetbulibacter</taxon>
    </lineage>
</organism>
<accession>A0ABW7N082</accession>
<reference evidence="6 7" key="1">
    <citation type="submission" date="2024-02" db="EMBL/GenBank/DDBJ databases">
        <title>A Gaetbulibacter species isolated from tidal flats and genomic insights of their niches.</title>
        <authorList>
            <person name="Ye Y."/>
        </authorList>
    </citation>
    <scope>NUCLEOTIDE SEQUENCE [LARGE SCALE GENOMIC DNA]</scope>
    <source>
        <strain evidence="6 7">KYW382</strain>
    </source>
</reference>
<protein>
    <submittedName>
        <fullName evidence="6">CDGSH iron-sulfur domain-containing protein</fullName>
    </submittedName>
</protein>
<proteinExistence type="predicted"/>
<keyword evidence="4" id="KW-0411">Iron-sulfur</keyword>
<gene>
    <name evidence="6" type="ORF">V8G58_11000</name>
</gene>
<keyword evidence="1" id="KW-0001">2Fe-2S</keyword>
<feature type="domain" description="Iron-binding zinc finger CDGSH type" evidence="5">
    <location>
        <begin position="9"/>
        <end position="46"/>
    </location>
</feature>
<evidence type="ECO:0000259" key="5">
    <source>
        <dbReference type="SMART" id="SM00704"/>
    </source>
</evidence>
<dbReference type="EMBL" id="JBAWKB010000003">
    <property type="protein sequence ID" value="MFH6772462.1"/>
    <property type="molecule type" value="Genomic_DNA"/>
</dbReference>
<name>A0ABW7N082_9FLAO</name>
<dbReference type="PANTHER" id="PTHR46491:SF3">
    <property type="entry name" value="CDGSH IRON-SULFUR DOMAIN-CONTAINING PROTEIN 3, MITOCHONDRIAL"/>
    <property type="match status" value="1"/>
</dbReference>
<sequence>MSKGKIAGKEPAEVELNKGETKYFCACGESDKQPFCDGSHRHNDFEPVVFTPKRDGKVFLCMCKQSSNLPYCDGTHNTL</sequence>
<dbReference type="PANTHER" id="PTHR46491">
    <property type="entry name" value="CDGSH IRON SULFUR DOMAIN PROTEIN HOMOLOG"/>
    <property type="match status" value="1"/>
</dbReference>
<dbReference type="Pfam" id="PF09360">
    <property type="entry name" value="zf-CDGSH"/>
    <property type="match status" value="2"/>
</dbReference>
<evidence type="ECO:0000313" key="7">
    <source>
        <dbReference type="Proteomes" id="UP001610100"/>
    </source>
</evidence>
<dbReference type="SMART" id="SM00704">
    <property type="entry name" value="ZnF_CDGSH"/>
    <property type="match status" value="2"/>
</dbReference>
<dbReference type="InterPro" id="IPR042216">
    <property type="entry name" value="MitoNEET_CISD"/>
</dbReference>
<keyword evidence="3" id="KW-0408">Iron</keyword>
<dbReference type="InterPro" id="IPR018967">
    <property type="entry name" value="FeS-contain_CDGSH-typ"/>
</dbReference>